<dbReference type="Gene3D" id="1.10.10.10">
    <property type="entry name" value="Winged helix-like DNA-binding domain superfamily/Winged helix DNA-binding domain"/>
    <property type="match status" value="1"/>
</dbReference>
<keyword evidence="3" id="KW-0902">Two-component regulatory system</keyword>
<dbReference type="InterPro" id="IPR016032">
    <property type="entry name" value="Sig_transdc_resp-reg_C-effctor"/>
</dbReference>
<sequence length="226" mass="25756">MDKVLIIDDDELLVKGLRLSLMQNGFEVDVAYDGKTGLEMARRNQHDIVILDLMLPEMDGLSVCRGIREVSNVPLIMLTAKGEDVDRIVGIEIGADDYVTKPFNTRELIARMRALLRRSRNSYEKKRNVLEYGDLKIDPSSRRVFLNGSEVELTAKEYDILYLLASNPGTVFTKDQILDQVWGYDFNGDIKTLNVYISKLREKLGDSTSEPKYIVTKWGSGYYFKG</sequence>
<comment type="function">
    <text evidence="7">May play the central regulatory role in sporulation. It may be an element of the effector pathway responsible for the activation of sporulation genes in response to nutritional stress. Spo0A may act in concert with spo0H (a sigma factor) to control the expression of some genes that are critical to the sporulation process.</text>
</comment>
<feature type="domain" description="Response regulatory" evidence="10">
    <location>
        <begin position="3"/>
        <end position="116"/>
    </location>
</feature>
<dbReference type="SMART" id="SM00862">
    <property type="entry name" value="Trans_reg_C"/>
    <property type="match status" value="1"/>
</dbReference>
<dbReference type="Pfam" id="PF00072">
    <property type="entry name" value="Response_reg"/>
    <property type="match status" value="1"/>
</dbReference>
<dbReference type="GO" id="GO:0032993">
    <property type="term" value="C:protein-DNA complex"/>
    <property type="evidence" value="ECO:0007669"/>
    <property type="project" value="TreeGrafter"/>
</dbReference>
<dbReference type="AlphaFoldDB" id="A0A1M5CWK3"/>
<keyword evidence="5 9" id="KW-0238">DNA-binding</keyword>
<dbReference type="PROSITE" id="PS51755">
    <property type="entry name" value="OMPR_PHOB"/>
    <property type="match status" value="1"/>
</dbReference>
<feature type="domain" description="OmpR/PhoB-type" evidence="11">
    <location>
        <begin position="127"/>
        <end position="226"/>
    </location>
</feature>
<dbReference type="FunFam" id="1.10.10.10:FF:000018">
    <property type="entry name" value="DNA-binding response regulator ResD"/>
    <property type="match status" value="1"/>
</dbReference>
<dbReference type="EMBL" id="FQVH01000031">
    <property type="protein sequence ID" value="SHF59091.1"/>
    <property type="molecule type" value="Genomic_DNA"/>
</dbReference>
<evidence type="ECO:0000259" key="10">
    <source>
        <dbReference type="PROSITE" id="PS50110"/>
    </source>
</evidence>
<evidence type="ECO:0000256" key="4">
    <source>
        <dbReference type="ARBA" id="ARBA00023015"/>
    </source>
</evidence>
<dbReference type="Proteomes" id="UP000184088">
    <property type="component" value="Unassembled WGS sequence"/>
</dbReference>
<name>A0A1M5CWK3_9THEO</name>
<evidence type="ECO:0000259" key="11">
    <source>
        <dbReference type="PROSITE" id="PS51755"/>
    </source>
</evidence>
<evidence type="ECO:0000313" key="12">
    <source>
        <dbReference type="EMBL" id="SHF59091.1"/>
    </source>
</evidence>
<dbReference type="PROSITE" id="PS50110">
    <property type="entry name" value="RESPONSE_REGULATORY"/>
    <property type="match status" value="1"/>
</dbReference>
<dbReference type="Gene3D" id="6.10.250.690">
    <property type="match status" value="1"/>
</dbReference>
<dbReference type="InterPro" id="IPR011006">
    <property type="entry name" value="CheY-like_superfamily"/>
</dbReference>
<organism evidence="12 13">
    <name type="scientific">Caldanaerobius fijiensis DSM 17918</name>
    <dbReference type="NCBI Taxonomy" id="1121256"/>
    <lineage>
        <taxon>Bacteria</taxon>
        <taxon>Bacillati</taxon>
        <taxon>Bacillota</taxon>
        <taxon>Clostridia</taxon>
        <taxon>Thermoanaerobacterales</taxon>
        <taxon>Thermoanaerobacteraceae</taxon>
        <taxon>Caldanaerobius</taxon>
    </lineage>
</organism>
<dbReference type="GO" id="GO:0005829">
    <property type="term" value="C:cytosol"/>
    <property type="evidence" value="ECO:0007669"/>
    <property type="project" value="TreeGrafter"/>
</dbReference>
<dbReference type="PANTHER" id="PTHR48111">
    <property type="entry name" value="REGULATOR OF RPOS"/>
    <property type="match status" value="1"/>
</dbReference>
<dbReference type="GO" id="GO:0000976">
    <property type="term" value="F:transcription cis-regulatory region binding"/>
    <property type="evidence" value="ECO:0007669"/>
    <property type="project" value="TreeGrafter"/>
</dbReference>
<dbReference type="InterPro" id="IPR001789">
    <property type="entry name" value="Sig_transdc_resp-reg_receiver"/>
</dbReference>
<dbReference type="PANTHER" id="PTHR48111:SF40">
    <property type="entry name" value="PHOSPHATE REGULON TRANSCRIPTIONAL REGULATORY PROTEIN PHOB"/>
    <property type="match status" value="1"/>
</dbReference>
<dbReference type="GO" id="GO:0000156">
    <property type="term" value="F:phosphorelay response regulator activity"/>
    <property type="evidence" value="ECO:0007669"/>
    <property type="project" value="TreeGrafter"/>
</dbReference>
<evidence type="ECO:0000256" key="5">
    <source>
        <dbReference type="ARBA" id="ARBA00023125"/>
    </source>
</evidence>
<evidence type="ECO:0000256" key="6">
    <source>
        <dbReference type="ARBA" id="ARBA00023163"/>
    </source>
</evidence>
<accession>A0A1M5CWK3</accession>
<dbReference type="OrthoDB" id="152576at2"/>
<feature type="modified residue" description="4-aspartylphosphate" evidence="8">
    <location>
        <position position="52"/>
    </location>
</feature>
<dbReference type="SUPFAM" id="SSF52172">
    <property type="entry name" value="CheY-like"/>
    <property type="match status" value="1"/>
</dbReference>
<evidence type="ECO:0000313" key="13">
    <source>
        <dbReference type="Proteomes" id="UP000184088"/>
    </source>
</evidence>
<evidence type="ECO:0000256" key="3">
    <source>
        <dbReference type="ARBA" id="ARBA00023012"/>
    </source>
</evidence>
<proteinExistence type="predicted"/>
<feature type="DNA-binding region" description="OmpR/PhoB-type" evidence="9">
    <location>
        <begin position="127"/>
        <end position="226"/>
    </location>
</feature>
<evidence type="ECO:0000256" key="7">
    <source>
        <dbReference type="ARBA" id="ARBA00024867"/>
    </source>
</evidence>
<keyword evidence="13" id="KW-1185">Reference proteome</keyword>
<keyword evidence="6" id="KW-0804">Transcription</keyword>
<dbReference type="InterPro" id="IPR039420">
    <property type="entry name" value="WalR-like"/>
</dbReference>
<evidence type="ECO:0000256" key="8">
    <source>
        <dbReference type="PROSITE-ProRule" id="PRU00169"/>
    </source>
</evidence>
<evidence type="ECO:0000256" key="2">
    <source>
        <dbReference type="ARBA" id="ARBA00022553"/>
    </source>
</evidence>
<dbReference type="RefSeq" id="WP_073345290.1">
    <property type="nucleotide sequence ID" value="NZ_FQVH01000031.1"/>
</dbReference>
<keyword evidence="2 8" id="KW-0597">Phosphoprotein</keyword>
<dbReference type="Gene3D" id="3.40.50.2300">
    <property type="match status" value="1"/>
</dbReference>
<dbReference type="InterPro" id="IPR036388">
    <property type="entry name" value="WH-like_DNA-bd_sf"/>
</dbReference>
<evidence type="ECO:0000256" key="9">
    <source>
        <dbReference type="PROSITE-ProRule" id="PRU01091"/>
    </source>
</evidence>
<dbReference type="SUPFAM" id="SSF46894">
    <property type="entry name" value="C-terminal effector domain of the bipartite response regulators"/>
    <property type="match status" value="1"/>
</dbReference>
<dbReference type="InterPro" id="IPR001867">
    <property type="entry name" value="OmpR/PhoB-type_DNA-bd"/>
</dbReference>
<dbReference type="STRING" id="1121256.SAMN02746089_02209"/>
<dbReference type="SMART" id="SM00448">
    <property type="entry name" value="REC"/>
    <property type="match status" value="1"/>
</dbReference>
<dbReference type="FunFam" id="3.40.50.2300:FF:000001">
    <property type="entry name" value="DNA-binding response regulator PhoB"/>
    <property type="match status" value="1"/>
</dbReference>
<dbReference type="GO" id="GO:0006355">
    <property type="term" value="P:regulation of DNA-templated transcription"/>
    <property type="evidence" value="ECO:0007669"/>
    <property type="project" value="InterPro"/>
</dbReference>
<dbReference type="CDD" id="cd00383">
    <property type="entry name" value="trans_reg_C"/>
    <property type="match status" value="1"/>
</dbReference>
<dbReference type="Pfam" id="PF00486">
    <property type="entry name" value="Trans_reg_C"/>
    <property type="match status" value="1"/>
</dbReference>
<evidence type="ECO:0000256" key="1">
    <source>
        <dbReference type="ARBA" id="ARBA00018672"/>
    </source>
</evidence>
<gene>
    <name evidence="12" type="ORF">SAMN02746089_02209</name>
</gene>
<reference evidence="12 13" key="1">
    <citation type="submission" date="2016-11" db="EMBL/GenBank/DDBJ databases">
        <authorList>
            <person name="Jaros S."/>
            <person name="Januszkiewicz K."/>
            <person name="Wedrychowicz H."/>
        </authorList>
    </citation>
    <scope>NUCLEOTIDE SEQUENCE [LARGE SCALE GENOMIC DNA]</scope>
    <source>
        <strain evidence="12 13">DSM 17918</strain>
    </source>
</reference>
<keyword evidence="4" id="KW-0805">Transcription regulation</keyword>
<protein>
    <recommendedName>
        <fullName evidence="1">Stage 0 sporulation protein A homolog</fullName>
    </recommendedName>
</protein>